<organism evidence="1">
    <name type="scientific">viral metagenome</name>
    <dbReference type="NCBI Taxonomy" id="1070528"/>
    <lineage>
        <taxon>unclassified sequences</taxon>
        <taxon>metagenomes</taxon>
        <taxon>organismal metagenomes</taxon>
    </lineage>
</organism>
<evidence type="ECO:0000313" key="1">
    <source>
        <dbReference type="EMBL" id="QJA94763.1"/>
    </source>
</evidence>
<accession>A0A6M3LJU3</accession>
<proteinExistence type="predicted"/>
<reference evidence="1" key="1">
    <citation type="submission" date="2020-03" db="EMBL/GenBank/DDBJ databases">
        <title>The deep terrestrial virosphere.</title>
        <authorList>
            <person name="Holmfeldt K."/>
            <person name="Nilsson E."/>
            <person name="Simone D."/>
            <person name="Lopez-Fernandez M."/>
            <person name="Wu X."/>
            <person name="de Brujin I."/>
            <person name="Lundin D."/>
            <person name="Andersson A."/>
            <person name="Bertilsson S."/>
            <person name="Dopson M."/>
        </authorList>
    </citation>
    <scope>NUCLEOTIDE SEQUENCE</scope>
    <source>
        <strain evidence="1">MM415B03750</strain>
    </source>
</reference>
<protein>
    <submittedName>
        <fullName evidence="1">Uncharacterized protein</fullName>
    </submittedName>
</protein>
<gene>
    <name evidence="1" type="ORF">MM415B03750_0003</name>
</gene>
<dbReference type="EMBL" id="MT143259">
    <property type="protein sequence ID" value="QJA94763.1"/>
    <property type="molecule type" value="Genomic_DNA"/>
</dbReference>
<name>A0A6M3LJU3_9ZZZZ</name>
<sequence length="67" mass="7940">MEEMIMKTLERYEEICMNYFNGNISDFKRDLKGLTKKEILTLSFQLAYRLEGTGDQSEANNIIHKYL</sequence>
<dbReference type="AlphaFoldDB" id="A0A6M3LJU3"/>